<organism evidence="1 2">
    <name type="scientific">Flavobacterium muglaense</name>
    <dbReference type="NCBI Taxonomy" id="2764716"/>
    <lineage>
        <taxon>Bacteria</taxon>
        <taxon>Pseudomonadati</taxon>
        <taxon>Bacteroidota</taxon>
        <taxon>Flavobacteriia</taxon>
        <taxon>Flavobacteriales</taxon>
        <taxon>Flavobacteriaceae</taxon>
        <taxon>Flavobacterium</taxon>
    </lineage>
</organism>
<dbReference type="RefSeq" id="WP_187021828.1">
    <property type="nucleotide sequence ID" value="NZ_JACRUK010000113.1"/>
</dbReference>
<gene>
    <name evidence="1" type="ORF">H8R25_17985</name>
</gene>
<protein>
    <submittedName>
        <fullName evidence="1">Uncharacterized protein</fullName>
    </submittedName>
</protein>
<evidence type="ECO:0000313" key="2">
    <source>
        <dbReference type="Proteomes" id="UP000641454"/>
    </source>
</evidence>
<evidence type="ECO:0000313" key="1">
    <source>
        <dbReference type="EMBL" id="MBC5846302.1"/>
    </source>
</evidence>
<accession>A0A923N3I1</accession>
<name>A0A923N3I1_9FLAO</name>
<reference evidence="1 2" key="1">
    <citation type="submission" date="2020-08" db="EMBL/GenBank/DDBJ databases">
        <title>Description of novel Flavobacterium F-392 isolate.</title>
        <authorList>
            <person name="Saticioglu I.B."/>
            <person name="Duman M."/>
            <person name="Altun S."/>
        </authorList>
    </citation>
    <scope>NUCLEOTIDE SEQUENCE [LARGE SCALE GENOMIC DNA]</scope>
    <source>
        <strain evidence="1 2">F-392</strain>
    </source>
</reference>
<dbReference type="EMBL" id="JACRUL010000114">
    <property type="protein sequence ID" value="MBC5846302.1"/>
    <property type="molecule type" value="Genomic_DNA"/>
</dbReference>
<keyword evidence="2" id="KW-1185">Reference proteome</keyword>
<comment type="caution">
    <text evidence="1">The sequence shown here is derived from an EMBL/GenBank/DDBJ whole genome shotgun (WGS) entry which is preliminary data.</text>
</comment>
<sequence>MSFYDNNPTVIKSCLLRMDKPSFINHALEIKSLFLGLDYEDYNANFRYKYSNLYVWCRDVYRKKFA</sequence>
<dbReference type="AlphaFoldDB" id="A0A923N3I1"/>
<proteinExistence type="predicted"/>
<dbReference type="Proteomes" id="UP000641454">
    <property type="component" value="Unassembled WGS sequence"/>
</dbReference>